<organism evidence="2 3">
    <name type="scientific">Thelohanellus kitauei</name>
    <name type="common">Myxosporean</name>
    <dbReference type="NCBI Taxonomy" id="669202"/>
    <lineage>
        <taxon>Eukaryota</taxon>
        <taxon>Metazoa</taxon>
        <taxon>Cnidaria</taxon>
        <taxon>Myxozoa</taxon>
        <taxon>Myxosporea</taxon>
        <taxon>Bivalvulida</taxon>
        <taxon>Platysporina</taxon>
        <taxon>Myxobolidae</taxon>
        <taxon>Thelohanellus</taxon>
    </lineage>
</organism>
<evidence type="ECO:0000313" key="2">
    <source>
        <dbReference type="EMBL" id="KII60306.1"/>
    </source>
</evidence>
<evidence type="ECO:0000313" key="3">
    <source>
        <dbReference type="Proteomes" id="UP000031668"/>
    </source>
</evidence>
<evidence type="ECO:0000256" key="1">
    <source>
        <dbReference type="SAM" id="MobiDB-lite"/>
    </source>
</evidence>
<feature type="region of interest" description="Disordered" evidence="1">
    <location>
        <begin position="142"/>
        <end position="166"/>
    </location>
</feature>
<keyword evidence="3" id="KW-1185">Reference proteome</keyword>
<sequence>MDNFQFSLAKDMELKIKALDRFTTLEKWSSLERCPQMIISAPEIVQSRLCSFMRSPTTNHDEFYAKFKDVFMMFVRKRETISDPSEYIRNKAIAPGDDMATYVERLRDTKPNSLLKLPEDHRVIVDLRDNLTLDSLVSKPQKLRSKSKTDSANAIQSQNAQQPRQHFSAKISFKSLQNIACDGSAAANVTRQRTVEARTSAIYARKKDIQNIYAIQGGSEGSATPFAYRGTLKELALRFNRTSPTIVERKHIYLNYGRHIYKMVLCNTNK</sequence>
<feature type="compositionally biased region" description="Low complexity" evidence="1">
    <location>
        <begin position="151"/>
        <end position="162"/>
    </location>
</feature>
<proteinExistence type="predicted"/>
<dbReference type="EMBL" id="JWZT01005706">
    <property type="protein sequence ID" value="KII60306.1"/>
    <property type="molecule type" value="Genomic_DNA"/>
</dbReference>
<accession>A0A0C2MEX1</accession>
<dbReference type="Proteomes" id="UP000031668">
    <property type="component" value="Unassembled WGS sequence"/>
</dbReference>
<reference evidence="2 3" key="1">
    <citation type="journal article" date="2014" name="Genome Biol. Evol.">
        <title>The genome of the myxosporean Thelohanellus kitauei shows adaptations to nutrient acquisition within its fish host.</title>
        <authorList>
            <person name="Yang Y."/>
            <person name="Xiong J."/>
            <person name="Zhou Z."/>
            <person name="Huo F."/>
            <person name="Miao W."/>
            <person name="Ran C."/>
            <person name="Liu Y."/>
            <person name="Zhang J."/>
            <person name="Feng J."/>
            <person name="Wang M."/>
            <person name="Wang M."/>
            <person name="Wang L."/>
            <person name="Yao B."/>
        </authorList>
    </citation>
    <scope>NUCLEOTIDE SEQUENCE [LARGE SCALE GENOMIC DNA]</scope>
    <source>
        <strain evidence="2">Wuqing</strain>
    </source>
</reference>
<gene>
    <name evidence="2" type="ORF">RF11_15338</name>
</gene>
<protein>
    <submittedName>
        <fullName evidence="2">Uncharacterized protein</fullName>
    </submittedName>
</protein>
<comment type="caution">
    <text evidence="2">The sequence shown here is derived from an EMBL/GenBank/DDBJ whole genome shotgun (WGS) entry which is preliminary data.</text>
</comment>
<name>A0A0C2MEX1_THEKT</name>
<dbReference type="AlphaFoldDB" id="A0A0C2MEX1"/>